<proteinExistence type="predicted"/>
<reference evidence="1" key="1">
    <citation type="submission" date="2021-02" db="EMBL/GenBank/DDBJ databases">
        <authorList>
            <consortium name="DOE Joint Genome Institute"/>
            <person name="Ahrendt S."/>
            <person name="Looney B.P."/>
            <person name="Miyauchi S."/>
            <person name="Morin E."/>
            <person name="Drula E."/>
            <person name="Courty P.E."/>
            <person name="Chicoki N."/>
            <person name="Fauchery L."/>
            <person name="Kohler A."/>
            <person name="Kuo A."/>
            <person name="Labutti K."/>
            <person name="Pangilinan J."/>
            <person name="Lipzen A."/>
            <person name="Riley R."/>
            <person name="Andreopoulos W."/>
            <person name="He G."/>
            <person name="Johnson J."/>
            <person name="Barry K.W."/>
            <person name="Grigoriev I.V."/>
            <person name="Nagy L."/>
            <person name="Hibbett D."/>
            <person name="Henrissat B."/>
            <person name="Matheny P.B."/>
            <person name="Labbe J."/>
            <person name="Martin F."/>
        </authorList>
    </citation>
    <scope>NUCLEOTIDE SEQUENCE</scope>
    <source>
        <strain evidence="1">FP105234-sp</strain>
    </source>
</reference>
<evidence type="ECO:0000313" key="1">
    <source>
        <dbReference type="EMBL" id="KAI0039559.1"/>
    </source>
</evidence>
<organism evidence="1 2">
    <name type="scientific">Auriscalpium vulgare</name>
    <dbReference type="NCBI Taxonomy" id="40419"/>
    <lineage>
        <taxon>Eukaryota</taxon>
        <taxon>Fungi</taxon>
        <taxon>Dikarya</taxon>
        <taxon>Basidiomycota</taxon>
        <taxon>Agaricomycotina</taxon>
        <taxon>Agaricomycetes</taxon>
        <taxon>Russulales</taxon>
        <taxon>Auriscalpiaceae</taxon>
        <taxon>Auriscalpium</taxon>
    </lineage>
</organism>
<reference evidence="1" key="2">
    <citation type="journal article" date="2022" name="New Phytol.">
        <title>Evolutionary transition to the ectomycorrhizal habit in the genomes of a hyperdiverse lineage of mushroom-forming fungi.</title>
        <authorList>
            <person name="Looney B."/>
            <person name="Miyauchi S."/>
            <person name="Morin E."/>
            <person name="Drula E."/>
            <person name="Courty P.E."/>
            <person name="Kohler A."/>
            <person name="Kuo A."/>
            <person name="LaButti K."/>
            <person name="Pangilinan J."/>
            <person name="Lipzen A."/>
            <person name="Riley R."/>
            <person name="Andreopoulos W."/>
            <person name="He G."/>
            <person name="Johnson J."/>
            <person name="Nolan M."/>
            <person name="Tritt A."/>
            <person name="Barry K.W."/>
            <person name="Grigoriev I.V."/>
            <person name="Nagy L.G."/>
            <person name="Hibbett D."/>
            <person name="Henrissat B."/>
            <person name="Matheny P.B."/>
            <person name="Labbe J."/>
            <person name="Martin F.M."/>
        </authorList>
    </citation>
    <scope>NUCLEOTIDE SEQUENCE</scope>
    <source>
        <strain evidence="1">FP105234-sp</strain>
    </source>
</reference>
<dbReference type="EMBL" id="MU276289">
    <property type="protein sequence ID" value="KAI0039559.1"/>
    <property type="molecule type" value="Genomic_DNA"/>
</dbReference>
<sequence length="587" mass="66473">MFRKANEEEVLIHRGPYIVSTTDTIRHLGLQGRPLPNLDTSRYVLMPCICLRCQWYDGGLDGVPSDEREEAGMRDLLKQVKDDVIPLRTLPPGAKVVSLKELQGSMNPEAEPPTEPVPVSTKRCAQCGVTDQERKLSNCSVCREVKYCGRECQLKHWKKHKPDCRKKESNDVTARSVALPAEELDTCANCASHKPKGRKYCKCGEVMYCSDECAKGYWKSHKATCKPVTRLDIHSFYPLLACLVENSHKLKPPHKAFQKSILGTPVPGFPPGPTEFYDGWKSLPVILQKKPSRPLSRPFRPDANWWPEGVMPNSRTNLYDRIRREGYVLPVLTAVCLALLAEMYTEPAPAPRLRLGYLTAPVADFGICAGSVRVTSEDKLGYHDLDDDTSQHGQDPEDHYWIYFRTVRGEELILECSMYTFNMNVLVQTGPYVPKAYGAGMDKVVPAFFQEREVRHNAPALHSERRRRSVLRDAGLQEAVLRNQSEYAFTDADEDVLASFMQAIAGRDVNATERQLVVALTKEHMSTLRGVFENKEWERYPDRPDTALQGPANFINSDERADALMKKVEKQKKKERKKTGKGRPKHS</sequence>
<gene>
    <name evidence="1" type="ORF">FA95DRAFT_1567106</name>
</gene>
<protein>
    <submittedName>
        <fullName evidence="1">Uncharacterized protein</fullName>
    </submittedName>
</protein>
<evidence type="ECO:0000313" key="2">
    <source>
        <dbReference type="Proteomes" id="UP000814033"/>
    </source>
</evidence>
<accession>A0ACB8R616</accession>
<name>A0ACB8R616_9AGAM</name>
<comment type="caution">
    <text evidence="1">The sequence shown here is derived from an EMBL/GenBank/DDBJ whole genome shotgun (WGS) entry which is preliminary data.</text>
</comment>
<keyword evidence="2" id="KW-1185">Reference proteome</keyword>
<dbReference type="Proteomes" id="UP000814033">
    <property type="component" value="Unassembled WGS sequence"/>
</dbReference>